<feature type="region of interest" description="Disordered" evidence="1">
    <location>
        <begin position="116"/>
        <end position="137"/>
    </location>
</feature>
<dbReference type="SMART" id="SM00355">
    <property type="entry name" value="ZnF_C2H2"/>
    <property type="match status" value="3"/>
</dbReference>
<feature type="domain" description="C2H2-type" evidence="2">
    <location>
        <begin position="196"/>
        <end position="217"/>
    </location>
</feature>
<feature type="region of interest" description="Disordered" evidence="1">
    <location>
        <begin position="551"/>
        <end position="605"/>
    </location>
</feature>
<feature type="compositionally biased region" description="Low complexity" evidence="1">
    <location>
        <begin position="25"/>
        <end position="46"/>
    </location>
</feature>
<reference evidence="3" key="1">
    <citation type="journal article" date="2020" name="Stud. Mycol.">
        <title>101 Dothideomycetes genomes: a test case for predicting lifestyles and emergence of pathogens.</title>
        <authorList>
            <person name="Haridas S."/>
            <person name="Albert R."/>
            <person name="Binder M."/>
            <person name="Bloem J."/>
            <person name="Labutti K."/>
            <person name="Salamov A."/>
            <person name="Andreopoulos B."/>
            <person name="Baker S."/>
            <person name="Barry K."/>
            <person name="Bills G."/>
            <person name="Bluhm B."/>
            <person name="Cannon C."/>
            <person name="Castanera R."/>
            <person name="Culley D."/>
            <person name="Daum C."/>
            <person name="Ezra D."/>
            <person name="Gonzalez J."/>
            <person name="Henrissat B."/>
            <person name="Kuo A."/>
            <person name="Liang C."/>
            <person name="Lipzen A."/>
            <person name="Lutzoni F."/>
            <person name="Magnuson J."/>
            <person name="Mondo S."/>
            <person name="Nolan M."/>
            <person name="Ohm R."/>
            <person name="Pangilinan J."/>
            <person name="Park H.-J."/>
            <person name="Ramirez L."/>
            <person name="Alfaro M."/>
            <person name="Sun H."/>
            <person name="Tritt A."/>
            <person name="Yoshinaga Y."/>
            <person name="Zwiers L.-H."/>
            <person name="Turgeon B."/>
            <person name="Goodwin S."/>
            <person name="Spatafora J."/>
            <person name="Crous P."/>
            <person name="Grigoriev I."/>
        </authorList>
    </citation>
    <scope>NUCLEOTIDE SEQUENCE</scope>
    <source>
        <strain evidence="3">CBS 109.77</strain>
    </source>
</reference>
<evidence type="ECO:0000256" key="1">
    <source>
        <dbReference type="SAM" id="MobiDB-lite"/>
    </source>
</evidence>
<gene>
    <name evidence="3" type="ORF">K505DRAFT_334736</name>
</gene>
<dbReference type="AlphaFoldDB" id="A0A6A6XLH3"/>
<dbReference type="EMBL" id="MU001818">
    <property type="protein sequence ID" value="KAF2796953.1"/>
    <property type="molecule type" value="Genomic_DNA"/>
</dbReference>
<dbReference type="Gene3D" id="3.30.160.60">
    <property type="entry name" value="Classic Zinc Finger"/>
    <property type="match status" value="1"/>
</dbReference>
<organism evidence="3 4">
    <name type="scientific">Melanomma pulvis-pyrius CBS 109.77</name>
    <dbReference type="NCBI Taxonomy" id="1314802"/>
    <lineage>
        <taxon>Eukaryota</taxon>
        <taxon>Fungi</taxon>
        <taxon>Dikarya</taxon>
        <taxon>Ascomycota</taxon>
        <taxon>Pezizomycotina</taxon>
        <taxon>Dothideomycetes</taxon>
        <taxon>Pleosporomycetidae</taxon>
        <taxon>Pleosporales</taxon>
        <taxon>Melanommataceae</taxon>
        <taxon>Melanomma</taxon>
    </lineage>
</organism>
<keyword evidence="4" id="KW-1185">Reference proteome</keyword>
<evidence type="ECO:0000313" key="3">
    <source>
        <dbReference type="EMBL" id="KAF2796953.1"/>
    </source>
</evidence>
<evidence type="ECO:0000259" key="2">
    <source>
        <dbReference type="PROSITE" id="PS00028"/>
    </source>
</evidence>
<feature type="compositionally biased region" description="Polar residues" evidence="1">
    <location>
        <begin position="125"/>
        <end position="137"/>
    </location>
</feature>
<protein>
    <recommendedName>
        <fullName evidence="2">C2H2-type domain-containing protein</fullName>
    </recommendedName>
</protein>
<sequence>MESDDQLLQYGTPQHSNSFKRPRRSLQSSTPLSSVSESASPSPRLSGQAQLTPEVIDHINGLKHLDDKQIFLLLEAARNGDRMRLSGPDRSSMSTIGSRASSYLSVPSSRVSSILSDPRSSIASTDSSFTNYSTNSSRLSTASNRLSTASSRLSTISNTSAPKNFACTFCDKALKSKPYWKSHEEEFHEQRLTWRCPDCEQIFHAGKRFREHHTKLHGCENCKQPRESGQPTSRKASPCVKRYEIVMHDKDAWGCGFCGSLLTTWEERCEHIALHFEEKRSKWNFTNVILGLLKQTDVSPSWNMAMSQKHGEQHNWPQLTWESKKCNRLRYKLETKWNTQAFDIEKVVQETYDLAEIEPTDSAEPTTDYNESTEQPTELVDCKLETFDFVPSEQRLQSSHGLPPENTMMDLDPVEPVQNVHHHQGLQQTQWPVSTGMSQSNMSTDDAMNTFGGFNTSMTTMTTDFTQPVSQSFHQPSWSNAGFVPTQDLVTFQQPSPYMNYAPSKEVVSVPTSQYANFTQFPRQSVPANFLHHPGSTSSRRYVPKLINISSSSHRDAQQDQPPPPPPKDEHRFSRISMRRRPSNISQHTITSHRDSGWHNEVNWG</sequence>
<accession>A0A6A6XLH3</accession>
<name>A0A6A6XLH3_9PLEO</name>
<dbReference type="OrthoDB" id="654211at2759"/>
<dbReference type="InterPro" id="IPR013087">
    <property type="entry name" value="Znf_C2H2_type"/>
</dbReference>
<dbReference type="Proteomes" id="UP000799757">
    <property type="component" value="Unassembled WGS sequence"/>
</dbReference>
<feature type="domain" description="C2H2-type" evidence="2">
    <location>
        <begin position="255"/>
        <end position="275"/>
    </location>
</feature>
<dbReference type="PROSITE" id="PS00028">
    <property type="entry name" value="ZINC_FINGER_C2H2_1"/>
    <property type="match status" value="2"/>
</dbReference>
<proteinExistence type="predicted"/>
<feature type="region of interest" description="Disordered" evidence="1">
    <location>
        <begin position="1"/>
        <end position="48"/>
    </location>
</feature>
<evidence type="ECO:0000313" key="4">
    <source>
        <dbReference type="Proteomes" id="UP000799757"/>
    </source>
</evidence>